<reference evidence="4 5" key="1">
    <citation type="submission" date="2013-11" db="EMBL/GenBank/DDBJ databases">
        <title>Draft genome sequence and annotation of the entomopathogenic bacterium, Xenorhabdus cabanillasi strain JM26.</title>
        <authorList>
            <person name="Gualtieri M."/>
            <person name="Ogier J.C."/>
            <person name="Pages S."/>
            <person name="Givaudan A."/>
            <person name="Gaudriault S."/>
        </authorList>
    </citation>
    <scope>NUCLEOTIDE SEQUENCE [LARGE SCALE GENOMIC DNA]</scope>
    <source>
        <strain evidence="4 5">JM26</strain>
    </source>
</reference>
<dbReference type="AlphaFoldDB" id="W1JA18"/>
<dbReference type="GO" id="GO:0004803">
    <property type="term" value="F:transposase activity"/>
    <property type="evidence" value="ECO:0007669"/>
    <property type="project" value="InterPro"/>
</dbReference>
<dbReference type="Pfam" id="PF01548">
    <property type="entry name" value="DEDD_Tnp_IS110"/>
    <property type="match status" value="1"/>
</dbReference>
<feature type="coiled-coil region" evidence="1">
    <location>
        <begin position="210"/>
        <end position="237"/>
    </location>
</feature>
<dbReference type="InterPro" id="IPR047650">
    <property type="entry name" value="Transpos_IS110"/>
</dbReference>
<comment type="caution">
    <text evidence="4">The sequence shown here is derived from an EMBL/GenBank/DDBJ whole genome shotgun (WGS) entry which is preliminary data.</text>
</comment>
<evidence type="ECO:0000259" key="3">
    <source>
        <dbReference type="Pfam" id="PF02371"/>
    </source>
</evidence>
<proteinExistence type="predicted"/>
<evidence type="ECO:0000256" key="1">
    <source>
        <dbReference type="SAM" id="Coils"/>
    </source>
</evidence>
<gene>
    <name evidence="4" type="ORF">XCR1_4510001</name>
</gene>
<protein>
    <submittedName>
        <fullName evidence="4">Transposase</fullName>
    </submittedName>
</protein>
<sequence>MKGEVWSLSDFRHHSAQYGMHKAPSDWRLHNMKYTPVGVDIAKHLIQVHFIDEHTGEVVDKQLRSKDFLTFFSNREPCLIGMEACGGSQHWARELTKLGHQVKLMQGRLVKAFVMGNKNDVMDARAIWMAVQQPGKAIAVKTEEQQSILTLHRVRRQLVKFRTAQINALHGTFLEFGETLHKGRASLAKELPQAIERLKVRLPIYLTNLLEKQYQQLAELDSQIDDIERQLMAIARQNEVCRRVMDIPGVGPLIATAAVAIMGDTSAFKSGREFSAYVGLVPKQTGTGGKVRLLGISKRGDAYLRTLFIHGARAATLVAKEPGKWITDLKARRPTAVAIVAMANKLARMVWAIAAHDRKYDKNYVSIRPY</sequence>
<accession>W1JA18</accession>
<feature type="domain" description="Transposase IS110-like N-terminal" evidence="2">
    <location>
        <begin position="37"/>
        <end position="173"/>
    </location>
</feature>
<name>W1JA18_9GAMM</name>
<evidence type="ECO:0000313" key="5">
    <source>
        <dbReference type="Proteomes" id="UP000019197"/>
    </source>
</evidence>
<dbReference type="InterPro" id="IPR003346">
    <property type="entry name" value="Transposase_20"/>
</dbReference>
<dbReference type="GO" id="GO:0006313">
    <property type="term" value="P:DNA transposition"/>
    <property type="evidence" value="ECO:0007669"/>
    <property type="project" value="InterPro"/>
</dbReference>
<organism evidence="4 5">
    <name type="scientific">Xenorhabdus cabanillasii JM26</name>
    <dbReference type="NCBI Taxonomy" id="1427517"/>
    <lineage>
        <taxon>Bacteria</taxon>
        <taxon>Pseudomonadati</taxon>
        <taxon>Pseudomonadota</taxon>
        <taxon>Gammaproteobacteria</taxon>
        <taxon>Enterobacterales</taxon>
        <taxon>Morganellaceae</taxon>
        <taxon>Xenorhabdus</taxon>
    </lineage>
</organism>
<dbReference type="GO" id="GO:0003677">
    <property type="term" value="F:DNA binding"/>
    <property type="evidence" value="ECO:0007669"/>
    <property type="project" value="InterPro"/>
</dbReference>
<dbReference type="NCBIfam" id="NF033542">
    <property type="entry name" value="transpos_IS110"/>
    <property type="match status" value="1"/>
</dbReference>
<dbReference type="Proteomes" id="UP000019197">
    <property type="component" value="Unassembled WGS sequence"/>
</dbReference>
<dbReference type="InterPro" id="IPR002525">
    <property type="entry name" value="Transp_IS110-like_N"/>
</dbReference>
<keyword evidence="1" id="KW-0175">Coiled coil</keyword>
<dbReference type="PANTHER" id="PTHR33055">
    <property type="entry name" value="TRANSPOSASE FOR INSERTION SEQUENCE ELEMENT IS1111A"/>
    <property type="match status" value="1"/>
</dbReference>
<evidence type="ECO:0000259" key="2">
    <source>
        <dbReference type="Pfam" id="PF01548"/>
    </source>
</evidence>
<evidence type="ECO:0000313" key="4">
    <source>
        <dbReference type="EMBL" id="CDL86736.1"/>
    </source>
</evidence>
<dbReference type="PANTHER" id="PTHR33055:SF3">
    <property type="entry name" value="PUTATIVE TRANSPOSASE FOR IS117-RELATED"/>
    <property type="match status" value="1"/>
</dbReference>
<dbReference type="Pfam" id="PF02371">
    <property type="entry name" value="Transposase_20"/>
    <property type="match status" value="1"/>
</dbReference>
<dbReference type="EMBL" id="CBXE010000392">
    <property type="protein sequence ID" value="CDL86736.1"/>
    <property type="molecule type" value="Genomic_DNA"/>
</dbReference>
<feature type="domain" description="Transposase IS116/IS110/IS902 C-terminal" evidence="3">
    <location>
        <begin position="241"/>
        <end position="316"/>
    </location>
</feature>